<feature type="domain" description="2-C-methyl-D-erythritol 2,4-cyclodiphosphate synthase" evidence="15">
    <location>
        <begin position="233"/>
        <end position="385"/>
    </location>
</feature>
<keyword evidence="10 14" id="KW-0479">Metal-binding</keyword>
<dbReference type="HAMAP" id="MF_01520">
    <property type="entry name" value="IspDF"/>
    <property type="match status" value="1"/>
</dbReference>
<feature type="binding site" evidence="14">
    <location>
        <position position="273"/>
    </location>
    <ligand>
        <name>a divalent metal cation</name>
        <dbReference type="ChEBI" id="CHEBI:60240"/>
    </ligand>
</feature>
<dbReference type="UniPathway" id="UPA00056">
    <property type="reaction ID" value="UER00093"/>
</dbReference>
<dbReference type="GO" id="GO:0046872">
    <property type="term" value="F:metal ion binding"/>
    <property type="evidence" value="ECO:0007669"/>
    <property type="project" value="UniProtKB-KW"/>
</dbReference>
<reference evidence="17" key="1">
    <citation type="submission" date="2019-01" db="EMBL/GenBank/DDBJ databases">
        <title>Cytophagaceae bacterium strain CAR-16.</title>
        <authorList>
            <person name="Chen W.-M."/>
        </authorList>
    </citation>
    <scope>NUCLEOTIDE SEQUENCE [LARGE SCALE GENOMIC DNA]</scope>
    <source>
        <strain evidence="17">CHR27</strain>
    </source>
</reference>
<dbReference type="InterPro" id="IPR001228">
    <property type="entry name" value="IspD"/>
</dbReference>
<comment type="caution">
    <text evidence="16">The sequence shown here is derived from an EMBL/GenBank/DDBJ whole genome shotgun (WGS) entry which is preliminary data.</text>
</comment>
<dbReference type="FunFam" id="3.90.550.10:FF:000003">
    <property type="entry name" value="2-C-methyl-D-erythritol 4-phosphate cytidylyltransferase"/>
    <property type="match status" value="1"/>
</dbReference>
<dbReference type="GO" id="GO:0016114">
    <property type="term" value="P:terpenoid biosynthetic process"/>
    <property type="evidence" value="ECO:0007669"/>
    <property type="project" value="InterPro"/>
</dbReference>
<feature type="region of interest" description="2-C-methyl-D-erythritol 4-phosphate cytidylyltransferase" evidence="14">
    <location>
        <begin position="1"/>
        <end position="232"/>
    </location>
</feature>
<feature type="binding site" evidence="14">
    <location>
        <position position="370"/>
    </location>
    <ligand>
        <name>4-CDP-2-C-methyl-D-erythritol 2-phosphate</name>
        <dbReference type="ChEBI" id="CHEBI:57919"/>
    </ligand>
</feature>
<dbReference type="EC" id="2.7.7.60" evidence="14"/>
<evidence type="ECO:0000256" key="11">
    <source>
        <dbReference type="ARBA" id="ARBA00023229"/>
    </source>
</evidence>
<comment type="pathway">
    <text evidence="5 14">Isoprenoid biosynthesis; isopentenyl diphosphate biosynthesis via DXP pathway; isopentenyl diphosphate from 1-deoxy-D-xylulose 5-phosphate: step 2/6.</text>
</comment>
<dbReference type="SUPFAM" id="SSF69765">
    <property type="entry name" value="IpsF-like"/>
    <property type="match status" value="1"/>
</dbReference>
<evidence type="ECO:0000256" key="4">
    <source>
        <dbReference type="ARBA" id="ARBA00004709"/>
    </source>
</evidence>
<keyword evidence="12 14" id="KW-0456">Lyase</keyword>
<dbReference type="InterPro" id="IPR034683">
    <property type="entry name" value="IspD/TarI"/>
</dbReference>
<comment type="similarity">
    <text evidence="14">In the C-terminal section; belongs to the IspF family.</text>
</comment>
<dbReference type="PANTHER" id="PTHR43181:SF1">
    <property type="entry name" value="2-C-METHYL-D-ERYTHRITOL 2,4-CYCLODIPHOSPHATE SYNTHASE, CHLOROPLASTIC"/>
    <property type="match status" value="1"/>
</dbReference>
<dbReference type="GO" id="GO:0019288">
    <property type="term" value="P:isopentenyl diphosphate biosynthetic process, methylerythritol 4-phosphate pathway"/>
    <property type="evidence" value="ECO:0007669"/>
    <property type="project" value="UniProtKB-UniRule"/>
</dbReference>
<dbReference type="InterPro" id="IPR003526">
    <property type="entry name" value="MECDP_synthase"/>
</dbReference>
<comment type="similarity">
    <text evidence="7">Belongs to the IspD/TarI cytidylyltransferase family. IspD subfamily.</text>
</comment>
<dbReference type="PROSITE" id="PS01350">
    <property type="entry name" value="ISPF"/>
    <property type="match status" value="1"/>
</dbReference>
<evidence type="ECO:0000259" key="15">
    <source>
        <dbReference type="Pfam" id="PF02542"/>
    </source>
</evidence>
<dbReference type="InterPro" id="IPR018294">
    <property type="entry name" value="ISPD_synthase_CS"/>
</dbReference>
<dbReference type="RefSeq" id="WP_129404853.1">
    <property type="nucleotide sequence ID" value="NZ_SBKP01000013.1"/>
</dbReference>
<evidence type="ECO:0000256" key="12">
    <source>
        <dbReference type="ARBA" id="ARBA00023239"/>
    </source>
</evidence>
<evidence type="ECO:0000256" key="2">
    <source>
        <dbReference type="ARBA" id="ARBA00001282"/>
    </source>
</evidence>
<dbReference type="NCBIfam" id="TIGR00151">
    <property type="entry name" value="ispF"/>
    <property type="match status" value="1"/>
</dbReference>
<comment type="caution">
    <text evidence="14">Lacks conserved residue(s) required for the propagation of feature annotation.</text>
</comment>
<sequence length="390" mass="40745">MTEGRSIVAIIVAAGVGARAGLGAPKQYALLGGRAVLAHGYAALASHPRISRVIVAIGPGQEAMAREALAGVAGDPWLIEGGATRRESVMAALAAVEAAGGAEAVLIHDAARPFVPSAVIDRLIDALERHEGAIPALAVADTLVRDEGGAMGDGVPRDGLMRAQTPQAFRFGTILKAHRACPADADVTDDAGLLRLMDIPVALVEGDPMLDKLTYPADFARAEEMLRARMLPRTGNGYDVHRLVAGKPLWLCGVEIAHEAGLSGHSDADVAIHALVDAILGALAEGDIGQHFPPSDPQWKGAASHRFLEFARERVKARAGVIAHVDVTIICEAPKIGPHREAMRARLADLLALPLARVSVKATTTERLGFTGRKEGIAAQAVASLLVPEL</sequence>
<dbReference type="GO" id="GO:0050518">
    <property type="term" value="F:2-C-methyl-D-erythritol 4-phosphate cytidylyltransferase activity"/>
    <property type="evidence" value="ECO:0007669"/>
    <property type="project" value="UniProtKB-UniRule"/>
</dbReference>
<evidence type="ECO:0000256" key="8">
    <source>
        <dbReference type="ARBA" id="ARBA00022679"/>
    </source>
</evidence>
<dbReference type="FunFam" id="3.30.1330.50:FF:000003">
    <property type="entry name" value="2-C-methyl-D-erythritol 2,4-cyclodiphosphate synthase"/>
    <property type="match status" value="1"/>
</dbReference>
<feature type="binding site" evidence="14">
    <location>
        <position position="239"/>
    </location>
    <ligand>
        <name>a divalent metal cation</name>
        <dbReference type="ChEBI" id="CHEBI:60240"/>
    </ligand>
</feature>
<dbReference type="Proteomes" id="UP000290958">
    <property type="component" value="Unassembled WGS sequence"/>
</dbReference>
<comment type="similarity">
    <text evidence="14">In the N-terminal section; belongs to the IspD/TarI cytidylyltransferase family. IspD subfamily.</text>
</comment>
<accession>A0A4Q1KE35</accession>
<feature type="site" description="Transition state stabilizer" evidence="14">
    <location>
        <position position="364"/>
    </location>
</feature>
<comment type="function">
    <text evidence="14">Bifunctional enzyme that catalyzes the formation of 4-diphosphocytidyl-2-C-methyl-D-erythritol from CTP and 2-C-methyl-D-erythritol 4-phosphate (MEP) (IspD), and catalyzes the conversion of 4-diphosphocytidyl-2-C-methyl-D-erythritol 2-phosphate (CDP-ME2P) to 2-C-methyl-D-erythritol 2,4-cyclodiphosphate (ME-CPP) with a corresponding release of cytidine 5-monophosphate (CMP) (IspF).</text>
</comment>
<comment type="catalytic activity">
    <reaction evidence="1 14">
        <text>4-CDP-2-C-methyl-D-erythritol 2-phosphate = 2-C-methyl-D-erythritol 2,4-cyclic diphosphate + CMP</text>
        <dbReference type="Rhea" id="RHEA:23864"/>
        <dbReference type="ChEBI" id="CHEBI:57919"/>
        <dbReference type="ChEBI" id="CHEBI:58483"/>
        <dbReference type="ChEBI" id="CHEBI:60377"/>
        <dbReference type="EC" id="4.6.1.12"/>
    </reaction>
</comment>
<evidence type="ECO:0000256" key="6">
    <source>
        <dbReference type="ARBA" id="ARBA00008480"/>
    </source>
</evidence>
<evidence type="ECO:0000313" key="17">
    <source>
        <dbReference type="Proteomes" id="UP000290958"/>
    </source>
</evidence>
<dbReference type="EC" id="4.6.1.12" evidence="14"/>
<dbReference type="PANTHER" id="PTHR43181">
    <property type="entry name" value="2-C-METHYL-D-ERYTHRITOL 2,4-CYCLODIPHOSPHATE SYNTHASE, CHLOROPLASTIC"/>
    <property type="match status" value="1"/>
</dbReference>
<feature type="region of interest" description="2-C-methyl-D-erythritol 2,4-cyclodiphosphate synthase" evidence="14">
    <location>
        <begin position="233"/>
        <end position="390"/>
    </location>
</feature>
<dbReference type="Pfam" id="PF02542">
    <property type="entry name" value="YgbB"/>
    <property type="match status" value="1"/>
</dbReference>
<evidence type="ECO:0000256" key="10">
    <source>
        <dbReference type="ARBA" id="ARBA00022723"/>
    </source>
</evidence>
<keyword evidence="8 14" id="KW-0808">Transferase</keyword>
<dbReference type="AlphaFoldDB" id="A0A4Q1KE35"/>
<organism evidence="16 17">
    <name type="scientific">Sphingobium fluviale</name>
    <dbReference type="NCBI Taxonomy" id="2506423"/>
    <lineage>
        <taxon>Bacteria</taxon>
        <taxon>Pseudomonadati</taxon>
        <taxon>Pseudomonadota</taxon>
        <taxon>Alphaproteobacteria</taxon>
        <taxon>Sphingomonadales</taxon>
        <taxon>Sphingomonadaceae</taxon>
        <taxon>Sphingobium</taxon>
    </lineage>
</organism>
<proteinExistence type="inferred from homology"/>
<feature type="site" description="Positions MEP for the nucleophilic attack" evidence="14">
    <location>
        <position position="157"/>
    </location>
</feature>
<name>A0A4Q1KE35_9SPHN</name>
<evidence type="ECO:0000313" key="16">
    <source>
        <dbReference type="EMBL" id="RXR27210.1"/>
    </source>
</evidence>
<evidence type="ECO:0000256" key="14">
    <source>
        <dbReference type="HAMAP-Rule" id="MF_01520"/>
    </source>
</evidence>
<dbReference type="CDD" id="cd02516">
    <property type="entry name" value="CDP-ME_synthetase"/>
    <property type="match status" value="1"/>
</dbReference>
<gene>
    <name evidence="14" type="primary">ispDF</name>
    <name evidence="16" type="ORF">EQG66_12090</name>
</gene>
<feature type="binding site" evidence="14">
    <location>
        <begin position="239"/>
        <end position="241"/>
    </location>
    <ligand>
        <name>4-CDP-2-C-methyl-D-erythritol 2-phosphate</name>
        <dbReference type="ChEBI" id="CHEBI:57919"/>
    </ligand>
</feature>
<feature type="binding site" evidence="14">
    <location>
        <begin position="287"/>
        <end position="289"/>
    </location>
    <ligand>
        <name>4-CDP-2-C-methyl-D-erythritol 2-phosphate</name>
        <dbReference type="ChEBI" id="CHEBI:57919"/>
    </ligand>
</feature>
<protein>
    <recommendedName>
        <fullName evidence="14">Bifunctional enzyme IspD/IspF</fullName>
    </recommendedName>
    <domain>
        <recommendedName>
            <fullName evidence="14">2-C-methyl-D-erythritol 4-phosphate cytidylyltransferase</fullName>
            <ecNumber evidence="14">2.7.7.60</ecNumber>
        </recommendedName>
        <alternativeName>
            <fullName evidence="14">4-diphosphocytidyl-2C-methyl-D-erythritol synthase</fullName>
        </alternativeName>
        <alternativeName>
            <fullName evidence="14">MEP cytidylyltransferase</fullName>
            <shortName evidence="14">MCT</shortName>
        </alternativeName>
    </domain>
    <domain>
        <recommendedName>
            <fullName evidence="14">2-C-methyl-D-erythritol 2,4-cyclodiphosphate synthase</fullName>
            <shortName evidence="14">MECDP-synthase</shortName>
            <shortName evidence="14">MECPP-synthase</shortName>
            <shortName evidence="14">MECPS</shortName>
            <ecNumber evidence="14">4.6.1.12</ecNumber>
        </recommendedName>
    </domain>
</protein>
<evidence type="ECO:0000256" key="3">
    <source>
        <dbReference type="ARBA" id="ARBA00001968"/>
    </source>
</evidence>
<feature type="binding site" evidence="14">
    <location>
        <begin position="265"/>
        <end position="266"/>
    </location>
    <ligand>
        <name>4-CDP-2-C-methyl-D-erythritol 2-phosphate</name>
        <dbReference type="ChEBI" id="CHEBI:57919"/>
    </ligand>
</feature>
<dbReference type="InterPro" id="IPR029044">
    <property type="entry name" value="Nucleotide-diphossugar_trans"/>
</dbReference>
<dbReference type="Gene3D" id="3.30.1330.50">
    <property type="entry name" value="2-C-methyl-D-erythritol 2,4-cyclodiphosphate synthase"/>
    <property type="match status" value="1"/>
</dbReference>
<dbReference type="Pfam" id="PF01128">
    <property type="entry name" value="IspD"/>
    <property type="match status" value="1"/>
</dbReference>
<feature type="binding site" evidence="14">
    <location>
        <begin position="363"/>
        <end position="366"/>
    </location>
    <ligand>
        <name>4-CDP-2-C-methyl-D-erythritol 2-phosphate</name>
        <dbReference type="ChEBI" id="CHEBI:57919"/>
    </ligand>
</feature>
<evidence type="ECO:0000256" key="13">
    <source>
        <dbReference type="ARBA" id="ARBA00023268"/>
    </source>
</evidence>
<evidence type="ECO:0000256" key="1">
    <source>
        <dbReference type="ARBA" id="ARBA00000200"/>
    </source>
</evidence>
<dbReference type="EMBL" id="SBKP01000013">
    <property type="protein sequence ID" value="RXR27210.1"/>
    <property type="molecule type" value="Genomic_DNA"/>
</dbReference>
<feature type="binding site" evidence="14">
    <location>
        <position position="241"/>
    </location>
    <ligand>
        <name>a divalent metal cation</name>
        <dbReference type="ChEBI" id="CHEBI:60240"/>
    </ligand>
</feature>
<feature type="site" description="Transition state stabilizer" evidence="14">
    <location>
        <position position="19"/>
    </location>
</feature>
<dbReference type="InterPro" id="IPR020555">
    <property type="entry name" value="MECDP_synthase_CS"/>
</dbReference>
<evidence type="ECO:0000256" key="5">
    <source>
        <dbReference type="ARBA" id="ARBA00004787"/>
    </source>
</evidence>
<dbReference type="HAMAP" id="MF_00107">
    <property type="entry name" value="IspF"/>
    <property type="match status" value="1"/>
</dbReference>
<dbReference type="SUPFAM" id="SSF53448">
    <property type="entry name" value="Nucleotide-diphospho-sugar transferases"/>
    <property type="match status" value="1"/>
</dbReference>
<dbReference type="Gene3D" id="3.90.550.10">
    <property type="entry name" value="Spore Coat Polysaccharide Biosynthesis Protein SpsA, Chain A"/>
    <property type="match status" value="1"/>
</dbReference>
<feature type="binding site" evidence="14">
    <location>
        <position position="373"/>
    </location>
    <ligand>
        <name>4-CDP-2-C-methyl-D-erythritol 2-phosphate</name>
        <dbReference type="ChEBI" id="CHEBI:57919"/>
    </ligand>
</feature>
<comment type="cofactor">
    <cofactor evidence="3 14">
        <name>a divalent metal cation</name>
        <dbReference type="ChEBI" id="CHEBI:60240"/>
    </cofactor>
</comment>
<dbReference type="GO" id="GO:0008685">
    <property type="term" value="F:2-C-methyl-D-erythritol 2,4-cyclodiphosphate synthase activity"/>
    <property type="evidence" value="ECO:0007669"/>
    <property type="project" value="UniProtKB-UniRule"/>
</dbReference>
<dbReference type="InterPro" id="IPR036571">
    <property type="entry name" value="MECDP_synthase_sf"/>
</dbReference>
<feature type="site" description="Transition state stabilizer" evidence="14">
    <location>
        <position position="265"/>
    </location>
</feature>
<keyword evidence="13 14" id="KW-0511">Multifunctional enzyme</keyword>
<dbReference type="OrthoDB" id="9804336at2"/>
<comment type="similarity">
    <text evidence="6">Belongs to the IspF family.</text>
</comment>
<dbReference type="PROSITE" id="PS01295">
    <property type="entry name" value="ISPD"/>
    <property type="match status" value="1"/>
</dbReference>
<keyword evidence="11 14" id="KW-0414">Isoprene biosynthesis</keyword>
<comment type="catalytic activity">
    <reaction evidence="2 14">
        <text>2-C-methyl-D-erythritol 4-phosphate + CTP + H(+) = 4-CDP-2-C-methyl-D-erythritol + diphosphate</text>
        <dbReference type="Rhea" id="RHEA:13429"/>
        <dbReference type="ChEBI" id="CHEBI:15378"/>
        <dbReference type="ChEBI" id="CHEBI:33019"/>
        <dbReference type="ChEBI" id="CHEBI:37563"/>
        <dbReference type="ChEBI" id="CHEBI:57823"/>
        <dbReference type="ChEBI" id="CHEBI:58262"/>
        <dbReference type="EC" id="2.7.7.60"/>
    </reaction>
</comment>
<feature type="site" description="Positions MEP for the nucleophilic attack" evidence="14">
    <location>
        <position position="212"/>
    </location>
</feature>
<keyword evidence="17" id="KW-1185">Reference proteome</keyword>
<dbReference type="NCBIfam" id="NF006899">
    <property type="entry name" value="PRK09382.1"/>
    <property type="match status" value="1"/>
</dbReference>
<evidence type="ECO:0000256" key="7">
    <source>
        <dbReference type="ARBA" id="ARBA00009789"/>
    </source>
</evidence>
<dbReference type="CDD" id="cd00554">
    <property type="entry name" value="MECDP_synthase"/>
    <property type="match status" value="1"/>
</dbReference>
<comment type="pathway">
    <text evidence="4 14">Isoprenoid biosynthesis; isopentenyl diphosphate biosynthesis via DXP pathway; isopentenyl diphosphate from 1-deoxy-D-xylulose 5-phosphate: step 4/6.</text>
</comment>
<dbReference type="HAMAP" id="MF_00108">
    <property type="entry name" value="IspD"/>
    <property type="match status" value="1"/>
</dbReference>
<feature type="site" description="Transition state stabilizer" evidence="14">
    <location>
        <position position="26"/>
    </location>
</feature>
<dbReference type="InterPro" id="IPR026596">
    <property type="entry name" value="IspD/F"/>
</dbReference>
<keyword evidence="9 14" id="KW-0548">Nucleotidyltransferase</keyword>
<dbReference type="NCBIfam" id="TIGR00453">
    <property type="entry name" value="ispD"/>
    <property type="match status" value="1"/>
</dbReference>
<evidence type="ECO:0000256" key="9">
    <source>
        <dbReference type="ARBA" id="ARBA00022695"/>
    </source>
</evidence>